<comment type="caution">
    <text evidence="2">The sequence shown here is derived from an EMBL/GenBank/DDBJ whole genome shotgun (WGS) entry which is preliminary data.</text>
</comment>
<evidence type="ECO:0000256" key="1">
    <source>
        <dbReference type="SAM" id="MobiDB-lite"/>
    </source>
</evidence>
<evidence type="ECO:0000313" key="3">
    <source>
        <dbReference type="Proteomes" id="UP000762676"/>
    </source>
</evidence>
<protein>
    <submittedName>
        <fullName evidence="2">Uncharacterized protein</fullName>
    </submittedName>
</protein>
<dbReference type="AlphaFoldDB" id="A0AAV4IHJ7"/>
<dbReference type="EMBL" id="BMAT01013295">
    <property type="protein sequence ID" value="GFS09589.1"/>
    <property type="molecule type" value="Genomic_DNA"/>
</dbReference>
<feature type="compositionally biased region" description="Polar residues" evidence="1">
    <location>
        <begin position="26"/>
        <end position="38"/>
    </location>
</feature>
<evidence type="ECO:0000313" key="2">
    <source>
        <dbReference type="EMBL" id="GFS09589.1"/>
    </source>
</evidence>
<feature type="compositionally biased region" description="Acidic residues" evidence="1">
    <location>
        <begin position="67"/>
        <end position="77"/>
    </location>
</feature>
<sequence length="88" mass="9739">MREQSTSSHESVVYQALEPVKPKSDSVVTLQQFSGNSIEDSDKEDEPDILPTRRRDEPTFRQPLSLDAEDADEDDNDNNAAANASSNS</sequence>
<feature type="region of interest" description="Disordered" evidence="1">
    <location>
        <begin position="1"/>
        <end position="88"/>
    </location>
</feature>
<gene>
    <name evidence="2" type="ORF">ElyMa_006625700</name>
</gene>
<proteinExistence type="predicted"/>
<accession>A0AAV4IHJ7</accession>
<dbReference type="Proteomes" id="UP000762676">
    <property type="component" value="Unassembled WGS sequence"/>
</dbReference>
<organism evidence="2 3">
    <name type="scientific">Elysia marginata</name>
    <dbReference type="NCBI Taxonomy" id="1093978"/>
    <lineage>
        <taxon>Eukaryota</taxon>
        <taxon>Metazoa</taxon>
        <taxon>Spiralia</taxon>
        <taxon>Lophotrochozoa</taxon>
        <taxon>Mollusca</taxon>
        <taxon>Gastropoda</taxon>
        <taxon>Heterobranchia</taxon>
        <taxon>Euthyneura</taxon>
        <taxon>Panpulmonata</taxon>
        <taxon>Sacoglossa</taxon>
        <taxon>Placobranchoidea</taxon>
        <taxon>Plakobranchidae</taxon>
        <taxon>Elysia</taxon>
    </lineage>
</organism>
<reference evidence="2 3" key="1">
    <citation type="journal article" date="2021" name="Elife">
        <title>Chloroplast acquisition without the gene transfer in kleptoplastic sea slugs, Plakobranchus ocellatus.</title>
        <authorList>
            <person name="Maeda T."/>
            <person name="Takahashi S."/>
            <person name="Yoshida T."/>
            <person name="Shimamura S."/>
            <person name="Takaki Y."/>
            <person name="Nagai Y."/>
            <person name="Toyoda A."/>
            <person name="Suzuki Y."/>
            <person name="Arimoto A."/>
            <person name="Ishii H."/>
            <person name="Satoh N."/>
            <person name="Nishiyama T."/>
            <person name="Hasebe M."/>
            <person name="Maruyama T."/>
            <person name="Minagawa J."/>
            <person name="Obokata J."/>
            <person name="Shigenobu S."/>
        </authorList>
    </citation>
    <scope>NUCLEOTIDE SEQUENCE [LARGE SCALE GENOMIC DNA]</scope>
</reference>
<feature type="compositionally biased region" description="Acidic residues" evidence="1">
    <location>
        <begin position="39"/>
        <end position="48"/>
    </location>
</feature>
<feature type="compositionally biased region" description="Polar residues" evidence="1">
    <location>
        <begin position="1"/>
        <end position="10"/>
    </location>
</feature>
<name>A0AAV4IHJ7_9GAST</name>
<feature type="compositionally biased region" description="Low complexity" evidence="1">
    <location>
        <begin position="78"/>
        <end position="88"/>
    </location>
</feature>
<keyword evidence="3" id="KW-1185">Reference proteome</keyword>